<evidence type="ECO:0000313" key="1">
    <source>
        <dbReference type="EMBL" id="MEM5404859.1"/>
    </source>
</evidence>
<gene>
    <name evidence="1" type="ORF">VSR83_33400</name>
</gene>
<accession>A0ACC6RSZ9</accession>
<protein>
    <submittedName>
        <fullName evidence="1">Plasmid partitioning protein RepB C-terminal domain-containing protein</fullName>
    </submittedName>
</protein>
<proteinExistence type="predicted"/>
<keyword evidence="2" id="KW-1185">Reference proteome</keyword>
<reference evidence="1" key="1">
    <citation type="submission" date="2024-01" db="EMBL/GenBank/DDBJ databases">
        <title>The diversity of rhizobia nodulating Mimosa spp. in eleven states of Brazil covering several biomes is determined by host plant, location, and edaphic factors.</title>
        <authorList>
            <person name="Rouws L."/>
            <person name="Barauna A."/>
            <person name="Beukes C."/>
            <person name="De Faria S.M."/>
            <person name="Gross E."/>
            <person name="Dos Reis Junior F.B."/>
            <person name="Simon M."/>
            <person name="Maluk M."/>
            <person name="Odee D.W."/>
            <person name="Kenicer G."/>
            <person name="Young J.P.W."/>
            <person name="Reis V.M."/>
            <person name="Zilli J."/>
            <person name="James E.K."/>
        </authorList>
    </citation>
    <scope>NUCLEOTIDE SEQUENCE</scope>
    <source>
        <strain evidence="1">JPY452</strain>
    </source>
</reference>
<sequence length="337" mass="37562">MTGVTLAFIPEPLSVSLDCLLPSRRYPANICGTGKFRKIESSIREVGLIEPLSVMPADKAVGQYVILDGHLRALALKAIGKNEAECLIATDDETYTYNNRRNGVSTIQEHYMIQRVIARGSRPERVAKALAMDVATVQQKLSILDGLCKEATELLANRQLSPAFARALRRMKPMRQVECVELMIAANKLTHRYAEALLVATPASALVDGLKPKRMQGISAQQVVRMEREMSNLQTQYKLVEQAYGQDVLHLVLAKGYLDKVLKNKPARQYLRQNHPDLLTEFEALVATIALDGPVSNFVFKAYDAPQEKICLANKRPRLRTCRRSPLSCSNNSAMAR</sequence>
<evidence type="ECO:0000313" key="2">
    <source>
        <dbReference type="Proteomes" id="UP001392318"/>
    </source>
</evidence>
<name>A0ACC6RSZ9_9BURK</name>
<dbReference type="EMBL" id="JAYMRU010000034">
    <property type="protein sequence ID" value="MEM5404859.1"/>
    <property type="molecule type" value="Genomic_DNA"/>
</dbReference>
<dbReference type="Proteomes" id="UP001392318">
    <property type="component" value="Unassembled WGS sequence"/>
</dbReference>
<comment type="caution">
    <text evidence="1">The sequence shown here is derived from an EMBL/GenBank/DDBJ whole genome shotgun (WGS) entry which is preliminary data.</text>
</comment>
<organism evidence="1 2">
    <name type="scientific">Paraburkholderia unamae</name>
    <dbReference type="NCBI Taxonomy" id="219649"/>
    <lineage>
        <taxon>Bacteria</taxon>
        <taxon>Pseudomonadati</taxon>
        <taxon>Pseudomonadota</taxon>
        <taxon>Betaproteobacteria</taxon>
        <taxon>Burkholderiales</taxon>
        <taxon>Burkholderiaceae</taxon>
        <taxon>Paraburkholderia</taxon>
    </lineage>
</organism>